<keyword evidence="1" id="KW-1133">Transmembrane helix</keyword>
<sequence length="136" mass="15445">MEVLVINRAGILDIVTSILVTVIALLHLYIMWLEMFAWETRAPKVFRNFPKDLFPKTKTLAANQGLYNGFLAAGLLWTFFITDMLWHSYIQLFFLGCIAIAGIYGAATATKRIFFIQALPALITILLILKNLESYL</sequence>
<accession>A0A0M9VIZ9</accession>
<dbReference type="AlphaFoldDB" id="A0A0M9VIZ9"/>
<feature type="transmembrane region" description="Helical" evidence="1">
    <location>
        <begin position="12"/>
        <end position="32"/>
    </location>
</feature>
<dbReference type="EMBL" id="LIYD01000005">
    <property type="protein sequence ID" value="KOS07210.1"/>
    <property type="molecule type" value="Genomic_DNA"/>
</dbReference>
<dbReference type="PANTHER" id="PTHR38446:SF1">
    <property type="entry name" value="BLL0914 PROTEIN"/>
    <property type="match status" value="1"/>
</dbReference>
<organism evidence="2 3">
    <name type="scientific">Flavobacterium akiainvivens</name>
    <dbReference type="NCBI Taxonomy" id="1202724"/>
    <lineage>
        <taxon>Bacteria</taxon>
        <taxon>Pseudomonadati</taxon>
        <taxon>Bacteroidota</taxon>
        <taxon>Flavobacteriia</taxon>
        <taxon>Flavobacteriales</taxon>
        <taxon>Flavobacteriaceae</taxon>
        <taxon>Flavobacterium</taxon>
    </lineage>
</organism>
<feature type="transmembrane region" description="Helical" evidence="1">
    <location>
        <begin position="65"/>
        <end position="82"/>
    </location>
</feature>
<keyword evidence="1" id="KW-0472">Membrane</keyword>
<evidence type="ECO:0008006" key="4">
    <source>
        <dbReference type="Google" id="ProtNLM"/>
    </source>
</evidence>
<dbReference type="InterPro" id="IPR009732">
    <property type="entry name" value="DUF1304"/>
</dbReference>
<gene>
    <name evidence="2" type="ORF">AM493_15070</name>
</gene>
<dbReference type="RefSeq" id="WP_054408860.1">
    <property type="nucleotide sequence ID" value="NZ_FOYA01000030.1"/>
</dbReference>
<reference evidence="2 3" key="1">
    <citation type="submission" date="2015-08" db="EMBL/GenBank/DDBJ databases">
        <title>Whole genome sequence of Flavobacterium akiainvivens IK-1T, from decaying Wikstroemia oahuensis, an endemic Hawaiian shrub.</title>
        <authorList>
            <person name="Wan X."/>
            <person name="Hou S."/>
            <person name="Saito J."/>
            <person name="Donachie S."/>
        </authorList>
    </citation>
    <scope>NUCLEOTIDE SEQUENCE [LARGE SCALE GENOMIC DNA]</scope>
    <source>
        <strain evidence="2 3">IK-1</strain>
    </source>
</reference>
<dbReference type="STRING" id="1202724.AM493_15070"/>
<evidence type="ECO:0000256" key="1">
    <source>
        <dbReference type="SAM" id="Phobius"/>
    </source>
</evidence>
<comment type="caution">
    <text evidence="2">The sequence shown here is derived from an EMBL/GenBank/DDBJ whole genome shotgun (WGS) entry which is preliminary data.</text>
</comment>
<dbReference type="Proteomes" id="UP000037755">
    <property type="component" value="Unassembled WGS sequence"/>
</dbReference>
<dbReference type="Pfam" id="PF06993">
    <property type="entry name" value="DUF1304"/>
    <property type="match status" value="1"/>
</dbReference>
<keyword evidence="1" id="KW-0812">Transmembrane</keyword>
<feature type="transmembrane region" description="Helical" evidence="1">
    <location>
        <begin position="113"/>
        <end position="132"/>
    </location>
</feature>
<evidence type="ECO:0000313" key="2">
    <source>
        <dbReference type="EMBL" id="KOS07210.1"/>
    </source>
</evidence>
<evidence type="ECO:0000313" key="3">
    <source>
        <dbReference type="Proteomes" id="UP000037755"/>
    </source>
</evidence>
<keyword evidence="3" id="KW-1185">Reference proteome</keyword>
<dbReference type="PATRIC" id="fig|1202724.3.peg.3131"/>
<proteinExistence type="predicted"/>
<name>A0A0M9VIZ9_9FLAO</name>
<dbReference type="PANTHER" id="PTHR38446">
    <property type="entry name" value="BLL0914 PROTEIN"/>
    <property type="match status" value="1"/>
</dbReference>
<dbReference type="OrthoDB" id="9803832at2"/>
<feature type="transmembrane region" description="Helical" evidence="1">
    <location>
        <begin position="89"/>
        <end position="107"/>
    </location>
</feature>
<protein>
    <recommendedName>
        <fullName evidence="4">Epimerase</fullName>
    </recommendedName>
</protein>